<comment type="caution">
    <text evidence="3">The sequence shown here is derived from an EMBL/GenBank/DDBJ whole genome shotgun (WGS) entry which is preliminary data.</text>
</comment>
<dbReference type="RefSeq" id="WP_130283416.1">
    <property type="nucleotide sequence ID" value="NZ_SGXT01000016.1"/>
</dbReference>
<dbReference type="Proteomes" id="UP000292408">
    <property type="component" value="Unassembled WGS sequence"/>
</dbReference>
<organism evidence="3 4">
    <name type="scientific">Microcella alkaliphila</name>
    <dbReference type="NCBI Taxonomy" id="279828"/>
    <lineage>
        <taxon>Bacteria</taxon>
        <taxon>Bacillati</taxon>
        <taxon>Actinomycetota</taxon>
        <taxon>Actinomycetes</taxon>
        <taxon>Micrococcales</taxon>
        <taxon>Microbacteriaceae</taxon>
        <taxon>Microcella</taxon>
    </lineage>
</organism>
<keyword evidence="2" id="KW-0472">Membrane</keyword>
<dbReference type="AlphaFoldDB" id="A0A4Q7TFV0"/>
<feature type="compositionally biased region" description="Low complexity" evidence="1">
    <location>
        <begin position="17"/>
        <end position="29"/>
    </location>
</feature>
<feature type="transmembrane region" description="Helical" evidence="2">
    <location>
        <begin position="47"/>
        <end position="80"/>
    </location>
</feature>
<name>A0A4Q7TFV0_9MICO</name>
<evidence type="ECO:0000256" key="1">
    <source>
        <dbReference type="SAM" id="MobiDB-lite"/>
    </source>
</evidence>
<keyword evidence="2" id="KW-0812">Transmembrane</keyword>
<evidence type="ECO:0000256" key="2">
    <source>
        <dbReference type="SAM" id="Phobius"/>
    </source>
</evidence>
<protein>
    <submittedName>
        <fullName evidence="3">Uncharacterized protein</fullName>
    </submittedName>
</protein>
<dbReference type="EMBL" id="SGXT01000016">
    <property type="protein sequence ID" value="RZT59356.1"/>
    <property type="molecule type" value="Genomic_DNA"/>
</dbReference>
<reference evidence="3 4" key="1">
    <citation type="journal article" date="2015" name="Stand. Genomic Sci.">
        <title>Genomic Encyclopedia of Bacterial and Archaeal Type Strains, Phase III: the genomes of soil and plant-associated and newly described type strains.</title>
        <authorList>
            <person name="Whitman W.B."/>
            <person name="Woyke T."/>
            <person name="Klenk H.P."/>
            <person name="Zhou Y."/>
            <person name="Lilburn T.G."/>
            <person name="Beck B.J."/>
            <person name="De Vos P."/>
            <person name="Vandamme P."/>
            <person name="Eisen J.A."/>
            <person name="Garrity G."/>
            <person name="Hugenholtz P."/>
            <person name="Kyrpides N.C."/>
        </authorList>
    </citation>
    <scope>NUCLEOTIDE SEQUENCE [LARGE SCALE GENOMIC DNA]</scope>
    <source>
        <strain evidence="3 4">AC4r</strain>
    </source>
</reference>
<sequence length="85" mass="8668">MTTTRLHTLDGPPTLPASPSSAPSGSAAPQTRSGRRAPAPIRHLARLTVLALAFAGIHAAASHTLAAITVAAVLFAVLLLTPSRR</sequence>
<keyword evidence="2" id="KW-1133">Transmembrane helix</keyword>
<feature type="region of interest" description="Disordered" evidence="1">
    <location>
        <begin position="1"/>
        <end position="39"/>
    </location>
</feature>
<gene>
    <name evidence="3" type="ORF">EV140_1961</name>
</gene>
<keyword evidence="4" id="KW-1185">Reference proteome</keyword>
<accession>A0A4Q7TFV0</accession>
<evidence type="ECO:0000313" key="3">
    <source>
        <dbReference type="EMBL" id="RZT59356.1"/>
    </source>
</evidence>
<proteinExistence type="predicted"/>
<evidence type="ECO:0000313" key="4">
    <source>
        <dbReference type="Proteomes" id="UP000292408"/>
    </source>
</evidence>